<dbReference type="EMBL" id="BAABET010000019">
    <property type="protein sequence ID" value="GAA4340185.1"/>
    <property type="molecule type" value="Genomic_DNA"/>
</dbReference>
<evidence type="ECO:0000313" key="4">
    <source>
        <dbReference type="Proteomes" id="UP001501115"/>
    </source>
</evidence>
<organism evidence="3 4">
    <name type="scientific">Streptomyces venetus</name>
    <dbReference type="NCBI Taxonomy" id="1701086"/>
    <lineage>
        <taxon>Bacteria</taxon>
        <taxon>Bacillati</taxon>
        <taxon>Actinomycetota</taxon>
        <taxon>Actinomycetes</taxon>
        <taxon>Kitasatosporales</taxon>
        <taxon>Streptomycetaceae</taxon>
        <taxon>Streptomyces</taxon>
    </lineage>
</organism>
<feature type="region of interest" description="Disordered" evidence="1">
    <location>
        <begin position="263"/>
        <end position="284"/>
    </location>
</feature>
<evidence type="ECO:0000313" key="3">
    <source>
        <dbReference type="EMBL" id="GAA4340185.1"/>
    </source>
</evidence>
<name>A0ABP8HJE2_9ACTN</name>
<evidence type="ECO:0000256" key="1">
    <source>
        <dbReference type="SAM" id="MobiDB-lite"/>
    </source>
</evidence>
<gene>
    <name evidence="3" type="ORF">GCM10023086_75580</name>
</gene>
<dbReference type="Proteomes" id="UP001501115">
    <property type="component" value="Unassembled WGS sequence"/>
</dbReference>
<proteinExistence type="predicted"/>
<accession>A0ABP8HJE2</accession>
<dbReference type="InterPro" id="IPR004017">
    <property type="entry name" value="Cys_rich_dom"/>
</dbReference>
<dbReference type="PANTHER" id="PTHR30296:SF0">
    <property type="entry name" value="LACTATE UTILIZATION PROTEIN A"/>
    <property type="match status" value="1"/>
</dbReference>
<comment type="caution">
    <text evidence="3">The sequence shown here is derived from an EMBL/GenBank/DDBJ whole genome shotgun (WGS) entry which is preliminary data.</text>
</comment>
<protein>
    <submittedName>
        <fullName evidence="3">(Fe-S)-binding protein</fullName>
    </submittedName>
</protein>
<evidence type="ECO:0000259" key="2">
    <source>
        <dbReference type="Pfam" id="PF02754"/>
    </source>
</evidence>
<reference evidence="4" key="1">
    <citation type="journal article" date="2019" name="Int. J. Syst. Evol. Microbiol.">
        <title>The Global Catalogue of Microorganisms (GCM) 10K type strain sequencing project: providing services to taxonomists for standard genome sequencing and annotation.</title>
        <authorList>
            <consortium name="The Broad Institute Genomics Platform"/>
            <consortium name="The Broad Institute Genome Sequencing Center for Infectious Disease"/>
            <person name="Wu L."/>
            <person name="Ma J."/>
        </authorList>
    </citation>
    <scope>NUCLEOTIDE SEQUENCE [LARGE SCALE GENOMIC DNA]</scope>
    <source>
        <strain evidence="4">JCM 31290</strain>
    </source>
</reference>
<dbReference type="Pfam" id="PF02754">
    <property type="entry name" value="CCG"/>
    <property type="match status" value="2"/>
</dbReference>
<feature type="domain" description="Cysteine-rich" evidence="2">
    <location>
        <begin position="152"/>
        <end position="236"/>
    </location>
</feature>
<sequence length="284" mass="30475">MSLKPAQKPSPALPSTHGTMRIALFITCLNDTLFPATGRAVVTLLERLGHRVDFPPEQTCCGQMHFNTGYQRDCVPLVRRFAEAFAGYDAVVTPSGSCAAMVREYHGRVAEVSGDDRLSAAVHDAPRVYELSEFLVDVLGVTDVGAYFPHRVTYHPTCHSLRMLGVDDRPLTLLRAVRGIDLVELGAADQCCGFGGTFALKNADTSVAMCTDKVRHVLATGADVLCAGDNSCLMHIGGALSRLRTGVNVMHLAEILASTEKAPVHGVAEPSPASRRGTERTKTS</sequence>
<feature type="domain" description="Cysteine-rich" evidence="2">
    <location>
        <begin position="22"/>
        <end position="102"/>
    </location>
</feature>
<keyword evidence="4" id="KW-1185">Reference proteome</keyword>
<dbReference type="PANTHER" id="PTHR30296">
    <property type="entry name" value="UNCHARACTERIZED PROTEIN YKGE"/>
    <property type="match status" value="1"/>
</dbReference>